<evidence type="ECO:0000256" key="3">
    <source>
        <dbReference type="ARBA" id="ARBA00023125"/>
    </source>
</evidence>
<sequence length="328" mass="35546">MGFLLRDEGKCKEDPRFVHSFVPMESIGIAYDGGMELRHLRYFSAVADTLHFGRAARHLHVSQPTLSQQIRQLEEELGSPLFERARTGVRLTQAGELFRTYASRALEDVDAGRVAVSALRGLATGALRVGYPPSMRGVVVPALAAVLRKHPRLALSAEEALVRRVERRLADGKLDVGLAYAPARSPDLDAEPVFDSRLALVVARGHALAGAESVGVKQLVDEPFALLSRGSRVRGRVDAYFDAMRLAPHIALESNAVATVLAIVRAGLAVTVLPEPRLAEAERLVVKRLSPAPRSELAALLWRKGAPRTPAAELFAAEVRARARESGA</sequence>
<dbReference type="PROSITE" id="PS50931">
    <property type="entry name" value="HTH_LYSR"/>
    <property type="match status" value="1"/>
</dbReference>
<proteinExistence type="inferred from homology"/>
<evidence type="ECO:0000256" key="1">
    <source>
        <dbReference type="ARBA" id="ARBA00009437"/>
    </source>
</evidence>
<dbReference type="FunFam" id="1.10.10.10:FF:000001">
    <property type="entry name" value="LysR family transcriptional regulator"/>
    <property type="match status" value="1"/>
</dbReference>
<keyword evidence="7" id="KW-1185">Reference proteome</keyword>
<dbReference type="InterPro" id="IPR005119">
    <property type="entry name" value="LysR_subst-bd"/>
</dbReference>
<dbReference type="GO" id="GO:0003700">
    <property type="term" value="F:DNA-binding transcription factor activity"/>
    <property type="evidence" value="ECO:0007669"/>
    <property type="project" value="InterPro"/>
</dbReference>
<evidence type="ECO:0000313" key="7">
    <source>
        <dbReference type="Proteomes" id="UP000011682"/>
    </source>
</evidence>
<keyword evidence="3" id="KW-0238">DNA-binding</keyword>
<feature type="domain" description="HTH lysR-type" evidence="5">
    <location>
        <begin position="35"/>
        <end position="92"/>
    </location>
</feature>
<evidence type="ECO:0000256" key="2">
    <source>
        <dbReference type="ARBA" id="ARBA00023015"/>
    </source>
</evidence>
<keyword evidence="4" id="KW-0804">Transcription</keyword>
<dbReference type="SUPFAM" id="SSF46785">
    <property type="entry name" value="Winged helix' DNA-binding domain"/>
    <property type="match status" value="1"/>
</dbReference>
<dbReference type="GO" id="GO:0005829">
    <property type="term" value="C:cytosol"/>
    <property type="evidence" value="ECO:0007669"/>
    <property type="project" value="TreeGrafter"/>
</dbReference>
<dbReference type="PRINTS" id="PR00039">
    <property type="entry name" value="HTHLYSR"/>
</dbReference>
<dbReference type="AlphaFoldDB" id="S9P1U1"/>
<name>S9P1U1_CYSF2</name>
<dbReference type="CDD" id="cd05466">
    <property type="entry name" value="PBP2_LTTR_substrate"/>
    <property type="match status" value="1"/>
</dbReference>
<dbReference type="PANTHER" id="PTHR30419">
    <property type="entry name" value="HTH-TYPE TRANSCRIPTIONAL REGULATOR YBHD"/>
    <property type="match status" value="1"/>
</dbReference>
<dbReference type="InterPro" id="IPR036390">
    <property type="entry name" value="WH_DNA-bd_sf"/>
</dbReference>
<dbReference type="Gene3D" id="1.10.10.10">
    <property type="entry name" value="Winged helix-like DNA-binding domain superfamily/Winged helix DNA-binding domain"/>
    <property type="match status" value="1"/>
</dbReference>
<dbReference type="eggNOG" id="COG0583">
    <property type="taxonomic scope" value="Bacteria"/>
</dbReference>
<dbReference type="Proteomes" id="UP000011682">
    <property type="component" value="Unassembled WGS sequence"/>
</dbReference>
<gene>
    <name evidence="6" type="ORF">D187_007574</name>
</gene>
<keyword evidence="2" id="KW-0805">Transcription regulation</keyword>
<dbReference type="Pfam" id="PF00126">
    <property type="entry name" value="HTH_1"/>
    <property type="match status" value="1"/>
</dbReference>
<evidence type="ECO:0000259" key="5">
    <source>
        <dbReference type="PROSITE" id="PS50931"/>
    </source>
</evidence>
<dbReference type="Pfam" id="PF03466">
    <property type="entry name" value="LysR_substrate"/>
    <property type="match status" value="1"/>
</dbReference>
<dbReference type="InterPro" id="IPR050950">
    <property type="entry name" value="HTH-type_LysR_regulators"/>
</dbReference>
<dbReference type="Gene3D" id="3.40.190.290">
    <property type="match status" value="1"/>
</dbReference>
<reference evidence="6" key="1">
    <citation type="submission" date="2013-05" db="EMBL/GenBank/DDBJ databases">
        <title>Genome assembly of Cystobacter fuscus DSM 2262.</title>
        <authorList>
            <person name="Sharma G."/>
            <person name="Khatri I."/>
            <person name="Kaur C."/>
            <person name="Mayilraj S."/>
            <person name="Subramanian S."/>
        </authorList>
    </citation>
    <scope>NUCLEOTIDE SEQUENCE [LARGE SCALE GENOMIC DNA]</scope>
    <source>
        <strain evidence="6">DSM 2262</strain>
    </source>
</reference>
<dbReference type="GO" id="GO:0003677">
    <property type="term" value="F:DNA binding"/>
    <property type="evidence" value="ECO:0007669"/>
    <property type="project" value="UniProtKB-KW"/>
</dbReference>
<dbReference type="InterPro" id="IPR036388">
    <property type="entry name" value="WH-like_DNA-bd_sf"/>
</dbReference>
<evidence type="ECO:0000313" key="6">
    <source>
        <dbReference type="EMBL" id="EPX56232.1"/>
    </source>
</evidence>
<protein>
    <submittedName>
        <fullName evidence="6">Transcriptional activator</fullName>
    </submittedName>
</protein>
<organism evidence="6 7">
    <name type="scientific">Cystobacter fuscus (strain ATCC 25194 / DSM 2262 / NBRC 100088 / M29)</name>
    <dbReference type="NCBI Taxonomy" id="1242864"/>
    <lineage>
        <taxon>Bacteria</taxon>
        <taxon>Pseudomonadati</taxon>
        <taxon>Myxococcota</taxon>
        <taxon>Myxococcia</taxon>
        <taxon>Myxococcales</taxon>
        <taxon>Cystobacterineae</taxon>
        <taxon>Archangiaceae</taxon>
        <taxon>Cystobacter</taxon>
    </lineage>
</organism>
<dbReference type="EMBL" id="ANAH02000066">
    <property type="protein sequence ID" value="EPX56232.1"/>
    <property type="molecule type" value="Genomic_DNA"/>
</dbReference>
<dbReference type="SUPFAM" id="SSF53850">
    <property type="entry name" value="Periplasmic binding protein-like II"/>
    <property type="match status" value="1"/>
</dbReference>
<comment type="similarity">
    <text evidence="1">Belongs to the LysR transcriptional regulatory family.</text>
</comment>
<dbReference type="InterPro" id="IPR000847">
    <property type="entry name" value="LysR_HTH_N"/>
</dbReference>
<comment type="caution">
    <text evidence="6">The sequence shown here is derived from an EMBL/GenBank/DDBJ whole genome shotgun (WGS) entry which is preliminary data.</text>
</comment>
<evidence type="ECO:0000256" key="4">
    <source>
        <dbReference type="ARBA" id="ARBA00023163"/>
    </source>
</evidence>
<accession>S9P1U1</accession>